<dbReference type="OrthoDB" id="2966751at2759"/>
<evidence type="ECO:0000313" key="1">
    <source>
        <dbReference type="EMBL" id="KIK27789.1"/>
    </source>
</evidence>
<organism evidence="1 2">
    <name type="scientific">Pisolithus microcarpus 441</name>
    <dbReference type="NCBI Taxonomy" id="765257"/>
    <lineage>
        <taxon>Eukaryota</taxon>
        <taxon>Fungi</taxon>
        <taxon>Dikarya</taxon>
        <taxon>Basidiomycota</taxon>
        <taxon>Agaricomycotina</taxon>
        <taxon>Agaricomycetes</taxon>
        <taxon>Agaricomycetidae</taxon>
        <taxon>Boletales</taxon>
        <taxon>Sclerodermatineae</taxon>
        <taxon>Pisolithaceae</taxon>
        <taxon>Pisolithus</taxon>
    </lineage>
</organism>
<protein>
    <submittedName>
        <fullName evidence="1">Uncharacterized protein</fullName>
    </submittedName>
</protein>
<sequence>MSSLMVHGFFTLNDSCLVPCLKPHFASAHSYGIYHMMIVTSRGGEIPCQLVIKCGLQHAILLAGTFVFVVARAYLLSTPLWEYALLEALHFIPFPGDPSCDAYEIALSWDTTPFVVGLG</sequence>
<proteinExistence type="predicted"/>
<reference evidence="1 2" key="1">
    <citation type="submission" date="2014-04" db="EMBL/GenBank/DDBJ databases">
        <authorList>
            <consortium name="DOE Joint Genome Institute"/>
            <person name="Kuo A."/>
            <person name="Kohler A."/>
            <person name="Costa M.D."/>
            <person name="Nagy L.G."/>
            <person name="Floudas D."/>
            <person name="Copeland A."/>
            <person name="Barry K.W."/>
            <person name="Cichocki N."/>
            <person name="Veneault-Fourrey C."/>
            <person name="LaButti K."/>
            <person name="Lindquist E.A."/>
            <person name="Lipzen A."/>
            <person name="Lundell T."/>
            <person name="Morin E."/>
            <person name="Murat C."/>
            <person name="Sun H."/>
            <person name="Tunlid A."/>
            <person name="Henrissat B."/>
            <person name="Grigoriev I.V."/>
            <person name="Hibbett D.S."/>
            <person name="Martin F."/>
            <person name="Nordberg H.P."/>
            <person name="Cantor M.N."/>
            <person name="Hua S.X."/>
        </authorList>
    </citation>
    <scope>NUCLEOTIDE SEQUENCE [LARGE SCALE GENOMIC DNA]</scope>
    <source>
        <strain evidence="1 2">441</strain>
    </source>
</reference>
<name>A0A0C9ZP04_9AGAM</name>
<gene>
    <name evidence="1" type="ORF">PISMIDRAFT_85332</name>
</gene>
<evidence type="ECO:0000313" key="2">
    <source>
        <dbReference type="Proteomes" id="UP000054018"/>
    </source>
</evidence>
<reference evidence="2" key="2">
    <citation type="submission" date="2015-01" db="EMBL/GenBank/DDBJ databases">
        <title>Evolutionary Origins and Diversification of the Mycorrhizal Mutualists.</title>
        <authorList>
            <consortium name="DOE Joint Genome Institute"/>
            <consortium name="Mycorrhizal Genomics Consortium"/>
            <person name="Kohler A."/>
            <person name="Kuo A."/>
            <person name="Nagy L.G."/>
            <person name="Floudas D."/>
            <person name="Copeland A."/>
            <person name="Barry K.W."/>
            <person name="Cichocki N."/>
            <person name="Veneault-Fourrey C."/>
            <person name="LaButti K."/>
            <person name="Lindquist E.A."/>
            <person name="Lipzen A."/>
            <person name="Lundell T."/>
            <person name="Morin E."/>
            <person name="Murat C."/>
            <person name="Riley R."/>
            <person name="Ohm R."/>
            <person name="Sun H."/>
            <person name="Tunlid A."/>
            <person name="Henrissat B."/>
            <person name="Grigoriev I.V."/>
            <person name="Hibbett D.S."/>
            <person name="Martin F."/>
        </authorList>
    </citation>
    <scope>NUCLEOTIDE SEQUENCE [LARGE SCALE GENOMIC DNA]</scope>
    <source>
        <strain evidence="2">441</strain>
    </source>
</reference>
<keyword evidence="2" id="KW-1185">Reference proteome</keyword>
<dbReference type="AlphaFoldDB" id="A0A0C9ZP04"/>
<accession>A0A0C9ZP04</accession>
<dbReference type="EMBL" id="KN833695">
    <property type="protein sequence ID" value="KIK27789.1"/>
    <property type="molecule type" value="Genomic_DNA"/>
</dbReference>
<dbReference type="HOGENOM" id="CLU_138689_0_0_1"/>
<feature type="non-terminal residue" evidence="1">
    <location>
        <position position="119"/>
    </location>
</feature>
<dbReference type="Proteomes" id="UP000054018">
    <property type="component" value="Unassembled WGS sequence"/>
</dbReference>